<dbReference type="CDD" id="cd09272">
    <property type="entry name" value="RNase_HI_RT_Ty1"/>
    <property type="match status" value="1"/>
</dbReference>
<reference evidence="2" key="2">
    <citation type="journal article" date="2024" name="Plant">
        <title>Genomic evolution and insights into agronomic trait innovations of Sesamum species.</title>
        <authorList>
            <person name="Miao H."/>
            <person name="Wang L."/>
            <person name="Qu L."/>
            <person name="Liu H."/>
            <person name="Sun Y."/>
            <person name="Le M."/>
            <person name="Wang Q."/>
            <person name="Wei S."/>
            <person name="Zheng Y."/>
            <person name="Lin W."/>
            <person name="Duan Y."/>
            <person name="Cao H."/>
            <person name="Xiong S."/>
            <person name="Wang X."/>
            <person name="Wei L."/>
            <person name="Li C."/>
            <person name="Ma Q."/>
            <person name="Ju M."/>
            <person name="Zhao R."/>
            <person name="Li G."/>
            <person name="Mu C."/>
            <person name="Tian Q."/>
            <person name="Mei H."/>
            <person name="Zhang T."/>
            <person name="Gao T."/>
            <person name="Zhang H."/>
        </authorList>
    </citation>
    <scope>NUCLEOTIDE SEQUENCE</scope>
    <source>
        <strain evidence="2">KEN8</strain>
    </source>
</reference>
<sequence>MVTTVIGRCVWRIFFDQKEYWVVVENGISTVAYSVTLTETQKKTCEEQNLKDLKVKNYLFQALDRSILETIINKDTSKSIWDSMKQKYQGTTRVKRAHLQALRKEYEMLHMKEGEPVNEYIARVLVITNKMKANDEDLKEVGIVEKILRSLTPNFNYVVTHGNQYTGRGRGRGNFGGRGRGRNRQSFDKAMVECYCVGVQRQLTTAYSQQQNGVAERKNRTIMNLVRSMLSEKNVPRTFWSEAVKWVVHVLNRSPTLAVKDKTPEKAWSGLKPSVQHFKFFGCVAYVHILDNSRTKLDEKSLKCVLLGISEESKAYRLYDPFTMDYNDEEVVTRDDDAENVIEEHCVEDDTAKLEESLVPTQETASSHIERRRRQQSTWLKDYVSGEGLSDEEATFYLFALYTGGGTGADPLTFEEAVKSDKWRNAMDAEIEAIEKNGTWELIDQPKGAKTVGVKWVYKTKFNEKGEVDKFKARLVVKGYAHKYGNDELMFAEFKTSMKHEFVMTDLGKMKYFLGLEVLQKSGGIFISQRKYDKEMLKRFGMNQSNFVQTPIVPGFKLCRDEGGTKVDKTNFMQIVGCLMYLTATRPDMMFAVSLLSRFLENPTQLHFQLAKRVLRYLQGTTDYGIFHKKGGSNKLPAYIDSDYAGDLDDRKSTSGNVFLFSSGVVSWSSKKQPIVSLSTAEAEFIAATSCSCQAIWLKRLLMTLDQTDEESIVIHCDSSSAVKLSKNPVMP</sequence>
<name>A0AAW2J0K5_9LAMI</name>
<evidence type="ECO:0000313" key="2">
    <source>
        <dbReference type="EMBL" id="KAL0288209.1"/>
    </source>
</evidence>
<protein>
    <submittedName>
        <fullName evidence="2">Retrovirus-related Pol polyprotein from transposon RE1</fullName>
    </submittedName>
</protein>
<dbReference type="EMBL" id="JACGWM010001759">
    <property type="protein sequence ID" value="KAL0288209.1"/>
    <property type="molecule type" value="Genomic_DNA"/>
</dbReference>
<dbReference type="SUPFAM" id="SSF56672">
    <property type="entry name" value="DNA/RNA polymerases"/>
    <property type="match status" value="1"/>
</dbReference>
<dbReference type="Gene3D" id="3.30.420.10">
    <property type="entry name" value="Ribonuclease H-like superfamily/Ribonuclease H"/>
    <property type="match status" value="1"/>
</dbReference>
<dbReference type="PANTHER" id="PTHR11439:SF517">
    <property type="entry name" value="CYSTEINE-RICH RLK (RECEPTOR-LIKE PROTEIN KINASE) 8"/>
    <property type="match status" value="1"/>
</dbReference>
<dbReference type="PROSITE" id="PS50994">
    <property type="entry name" value="INTEGRASE"/>
    <property type="match status" value="1"/>
</dbReference>
<dbReference type="InterPro" id="IPR057670">
    <property type="entry name" value="SH3_retrovirus"/>
</dbReference>
<dbReference type="InterPro" id="IPR012337">
    <property type="entry name" value="RNaseH-like_sf"/>
</dbReference>
<gene>
    <name evidence="2" type="ORF">Scaly_2738100</name>
</gene>
<dbReference type="InterPro" id="IPR036397">
    <property type="entry name" value="RNaseH_sf"/>
</dbReference>
<comment type="caution">
    <text evidence="2">The sequence shown here is derived from an EMBL/GenBank/DDBJ whole genome shotgun (WGS) entry which is preliminary data.</text>
</comment>
<organism evidence="2">
    <name type="scientific">Sesamum calycinum</name>
    <dbReference type="NCBI Taxonomy" id="2727403"/>
    <lineage>
        <taxon>Eukaryota</taxon>
        <taxon>Viridiplantae</taxon>
        <taxon>Streptophyta</taxon>
        <taxon>Embryophyta</taxon>
        <taxon>Tracheophyta</taxon>
        <taxon>Spermatophyta</taxon>
        <taxon>Magnoliopsida</taxon>
        <taxon>eudicotyledons</taxon>
        <taxon>Gunneridae</taxon>
        <taxon>Pentapetalae</taxon>
        <taxon>asterids</taxon>
        <taxon>lamiids</taxon>
        <taxon>Lamiales</taxon>
        <taxon>Pedaliaceae</taxon>
        <taxon>Sesamum</taxon>
    </lineage>
</organism>
<reference evidence="2" key="1">
    <citation type="submission" date="2020-06" db="EMBL/GenBank/DDBJ databases">
        <authorList>
            <person name="Li T."/>
            <person name="Hu X."/>
            <person name="Zhang T."/>
            <person name="Song X."/>
            <person name="Zhang H."/>
            <person name="Dai N."/>
            <person name="Sheng W."/>
            <person name="Hou X."/>
            <person name="Wei L."/>
        </authorList>
    </citation>
    <scope>NUCLEOTIDE SEQUENCE</scope>
    <source>
        <strain evidence="2">KEN8</strain>
        <tissue evidence="2">Leaf</tissue>
    </source>
</reference>
<dbReference type="InterPro" id="IPR001584">
    <property type="entry name" value="Integrase_cat-core"/>
</dbReference>
<dbReference type="InterPro" id="IPR013103">
    <property type="entry name" value="RVT_2"/>
</dbReference>
<dbReference type="Pfam" id="PF14223">
    <property type="entry name" value="Retrotran_gag_2"/>
    <property type="match status" value="1"/>
</dbReference>
<evidence type="ECO:0000259" key="1">
    <source>
        <dbReference type="PROSITE" id="PS50994"/>
    </source>
</evidence>
<dbReference type="InterPro" id="IPR043502">
    <property type="entry name" value="DNA/RNA_pol_sf"/>
</dbReference>
<dbReference type="SUPFAM" id="SSF53098">
    <property type="entry name" value="Ribonuclease H-like"/>
    <property type="match status" value="1"/>
</dbReference>
<accession>A0AAW2J0K5</accession>
<dbReference type="GO" id="GO:0015074">
    <property type="term" value="P:DNA integration"/>
    <property type="evidence" value="ECO:0007669"/>
    <property type="project" value="InterPro"/>
</dbReference>
<dbReference type="AlphaFoldDB" id="A0AAW2J0K5"/>
<dbReference type="PANTHER" id="PTHR11439">
    <property type="entry name" value="GAG-POL-RELATED RETROTRANSPOSON"/>
    <property type="match status" value="1"/>
</dbReference>
<feature type="domain" description="Integrase catalytic" evidence="1">
    <location>
        <begin position="198"/>
        <end position="272"/>
    </location>
</feature>
<proteinExistence type="predicted"/>
<dbReference type="Pfam" id="PF25597">
    <property type="entry name" value="SH3_retrovirus"/>
    <property type="match status" value="1"/>
</dbReference>
<dbReference type="GO" id="GO:0003676">
    <property type="term" value="F:nucleic acid binding"/>
    <property type="evidence" value="ECO:0007669"/>
    <property type="project" value="InterPro"/>
</dbReference>
<dbReference type="Pfam" id="PF07727">
    <property type="entry name" value="RVT_2"/>
    <property type="match status" value="1"/>
</dbReference>